<protein>
    <recommendedName>
        <fullName evidence="3">EF-hand domain-containing protein</fullName>
    </recommendedName>
</protein>
<name>A0ABP7X638_9GAMM</name>
<accession>A0ABP7X638</accession>
<evidence type="ECO:0000313" key="5">
    <source>
        <dbReference type="Proteomes" id="UP001500392"/>
    </source>
</evidence>
<evidence type="ECO:0000256" key="1">
    <source>
        <dbReference type="SAM" id="MobiDB-lite"/>
    </source>
</evidence>
<dbReference type="PROSITE" id="PS00018">
    <property type="entry name" value="EF_HAND_1"/>
    <property type="match status" value="2"/>
</dbReference>
<evidence type="ECO:0000313" key="4">
    <source>
        <dbReference type="EMBL" id="GAA4103681.1"/>
    </source>
</evidence>
<dbReference type="Gene3D" id="1.10.238.10">
    <property type="entry name" value="EF-hand"/>
    <property type="match status" value="1"/>
</dbReference>
<keyword evidence="2" id="KW-0732">Signal</keyword>
<feature type="chain" id="PRO_5046461771" description="EF-hand domain-containing protein" evidence="2">
    <location>
        <begin position="23"/>
        <end position="101"/>
    </location>
</feature>
<dbReference type="SUPFAM" id="SSF47473">
    <property type="entry name" value="EF-hand"/>
    <property type="match status" value="1"/>
</dbReference>
<feature type="signal peptide" evidence="2">
    <location>
        <begin position="1"/>
        <end position="22"/>
    </location>
</feature>
<comment type="caution">
    <text evidence="4">The sequence shown here is derived from an EMBL/GenBank/DDBJ whole genome shotgun (WGS) entry which is preliminary data.</text>
</comment>
<reference evidence="5" key="1">
    <citation type="journal article" date="2019" name="Int. J. Syst. Evol. Microbiol.">
        <title>The Global Catalogue of Microorganisms (GCM) 10K type strain sequencing project: providing services to taxonomists for standard genome sequencing and annotation.</title>
        <authorList>
            <consortium name="The Broad Institute Genomics Platform"/>
            <consortium name="The Broad Institute Genome Sequencing Center for Infectious Disease"/>
            <person name="Wu L."/>
            <person name="Ma J."/>
        </authorList>
    </citation>
    <scope>NUCLEOTIDE SEQUENCE [LARGE SCALE GENOMIC DNA]</scope>
    <source>
        <strain evidence="5">JCM 17304</strain>
    </source>
</reference>
<feature type="compositionally biased region" description="Basic and acidic residues" evidence="1">
    <location>
        <begin position="24"/>
        <end position="33"/>
    </location>
</feature>
<dbReference type="InterPro" id="IPR011992">
    <property type="entry name" value="EF-hand-dom_pair"/>
</dbReference>
<evidence type="ECO:0000256" key="2">
    <source>
        <dbReference type="SAM" id="SignalP"/>
    </source>
</evidence>
<feature type="domain" description="EF-hand" evidence="3">
    <location>
        <begin position="40"/>
        <end position="89"/>
    </location>
</feature>
<dbReference type="InterPro" id="IPR018247">
    <property type="entry name" value="EF_Hand_1_Ca_BS"/>
</dbReference>
<feature type="region of interest" description="Disordered" evidence="1">
    <location>
        <begin position="24"/>
        <end position="43"/>
    </location>
</feature>
<dbReference type="PROSITE" id="PS51257">
    <property type="entry name" value="PROKAR_LIPOPROTEIN"/>
    <property type="match status" value="1"/>
</dbReference>
<dbReference type="InterPro" id="IPR002048">
    <property type="entry name" value="EF_hand_dom"/>
</dbReference>
<gene>
    <name evidence="4" type="ORF">GCM10022414_32180</name>
</gene>
<dbReference type="Proteomes" id="UP001500392">
    <property type="component" value="Unassembled WGS sequence"/>
</dbReference>
<dbReference type="RefSeq" id="WP_344938003.1">
    <property type="nucleotide sequence ID" value="NZ_BAABDM010000008.1"/>
</dbReference>
<organism evidence="4 5">
    <name type="scientific">Zhongshania borealis</name>
    <dbReference type="NCBI Taxonomy" id="889488"/>
    <lineage>
        <taxon>Bacteria</taxon>
        <taxon>Pseudomonadati</taxon>
        <taxon>Pseudomonadota</taxon>
        <taxon>Gammaproteobacteria</taxon>
        <taxon>Cellvibrionales</taxon>
        <taxon>Spongiibacteraceae</taxon>
        <taxon>Zhongshania</taxon>
    </lineage>
</organism>
<sequence>MKLTSATGIILSLIASSAIACAQPHERGDDNGQGRRGPPAFAELDLNSDGAVTLDEFKQKEVPHGDHESIFSEIDADGDGFISETELAEHKPPRRGGKKPE</sequence>
<keyword evidence="5" id="KW-1185">Reference proteome</keyword>
<dbReference type="EMBL" id="BAABDM010000008">
    <property type="protein sequence ID" value="GAA4103681.1"/>
    <property type="molecule type" value="Genomic_DNA"/>
</dbReference>
<proteinExistence type="predicted"/>
<dbReference type="Pfam" id="PF13499">
    <property type="entry name" value="EF-hand_7"/>
    <property type="match status" value="1"/>
</dbReference>
<dbReference type="CDD" id="cd00051">
    <property type="entry name" value="EFh"/>
    <property type="match status" value="1"/>
</dbReference>
<evidence type="ECO:0000259" key="3">
    <source>
        <dbReference type="Pfam" id="PF13499"/>
    </source>
</evidence>